<evidence type="ECO:0000313" key="6">
    <source>
        <dbReference type="Proteomes" id="UP001212841"/>
    </source>
</evidence>
<dbReference type="Pfam" id="PF00076">
    <property type="entry name" value="RRM_1"/>
    <property type="match status" value="1"/>
</dbReference>
<keyword evidence="6" id="KW-1185">Reference proteome</keyword>
<dbReference type="InterPro" id="IPR050825">
    <property type="entry name" value="RBM42_RBP45_47-like"/>
</dbReference>
<dbReference type="InterPro" id="IPR000504">
    <property type="entry name" value="RRM_dom"/>
</dbReference>
<dbReference type="Gene3D" id="3.30.70.330">
    <property type="match status" value="1"/>
</dbReference>
<dbReference type="PANTHER" id="PTHR47640">
    <property type="entry name" value="TRNA SELENOCYSTEINE 1-ASSOCIATED PROTEIN 1-RELATED-RELATED"/>
    <property type="match status" value="1"/>
</dbReference>
<dbReference type="InterPro" id="IPR035979">
    <property type="entry name" value="RBD_domain_sf"/>
</dbReference>
<dbReference type="GO" id="GO:0003729">
    <property type="term" value="F:mRNA binding"/>
    <property type="evidence" value="ECO:0007669"/>
    <property type="project" value="InterPro"/>
</dbReference>
<proteinExistence type="predicted"/>
<dbReference type="SUPFAM" id="SSF54928">
    <property type="entry name" value="RNA-binding domain, RBD"/>
    <property type="match status" value="1"/>
</dbReference>
<dbReference type="CDD" id="cd12383">
    <property type="entry name" value="RRM_RBM42"/>
    <property type="match status" value="1"/>
</dbReference>
<reference evidence="5" key="1">
    <citation type="submission" date="2020-05" db="EMBL/GenBank/DDBJ databases">
        <title>Phylogenomic resolution of chytrid fungi.</title>
        <authorList>
            <person name="Stajich J.E."/>
            <person name="Amses K."/>
            <person name="Simmons R."/>
            <person name="Seto K."/>
            <person name="Myers J."/>
            <person name="Bonds A."/>
            <person name="Quandt C.A."/>
            <person name="Barry K."/>
            <person name="Liu P."/>
            <person name="Grigoriev I."/>
            <person name="Longcore J.E."/>
            <person name="James T.Y."/>
        </authorList>
    </citation>
    <scope>NUCLEOTIDE SEQUENCE</scope>
    <source>
        <strain evidence="5">JEL0318</strain>
    </source>
</reference>
<dbReference type="PROSITE" id="PS50102">
    <property type="entry name" value="RRM"/>
    <property type="match status" value="1"/>
</dbReference>
<protein>
    <recommendedName>
        <fullName evidence="4">RRM domain-containing protein</fullName>
    </recommendedName>
</protein>
<evidence type="ECO:0000256" key="3">
    <source>
        <dbReference type="SAM" id="MobiDB-lite"/>
    </source>
</evidence>
<organism evidence="5 6">
    <name type="scientific">Rhizophlyctis rosea</name>
    <dbReference type="NCBI Taxonomy" id="64517"/>
    <lineage>
        <taxon>Eukaryota</taxon>
        <taxon>Fungi</taxon>
        <taxon>Fungi incertae sedis</taxon>
        <taxon>Chytridiomycota</taxon>
        <taxon>Chytridiomycota incertae sedis</taxon>
        <taxon>Chytridiomycetes</taxon>
        <taxon>Rhizophlyctidales</taxon>
        <taxon>Rhizophlyctidaceae</taxon>
        <taxon>Rhizophlyctis</taxon>
    </lineage>
</organism>
<comment type="caution">
    <text evidence="5">The sequence shown here is derived from an EMBL/GenBank/DDBJ whole genome shotgun (WGS) entry which is preliminary data.</text>
</comment>
<dbReference type="InterPro" id="IPR012677">
    <property type="entry name" value="Nucleotide-bd_a/b_plait_sf"/>
</dbReference>
<feature type="compositionally biased region" description="Low complexity" evidence="3">
    <location>
        <begin position="52"/>
        <end position="68"/>
    </location>
</feature>
<evidence type="ECO:0000256" key="1">
    <source>
        <dbReference type="ARBA" id="ARBA00022884"/>
    </source>
</evidence>
<evidence type="ECO:0000256" key="2">
    <source>
        <dbReference type="PROSITE-ProRule" id="PRU00176"/>
    </source>
</evidence>
<feature type="domain" description="RRM" evidence="4">
    <location>
        <begin position="202"/>
        <end position="280"/>
    </location>
</feature>
<evidence type="ECO:0000313" key="5">
    <source>
        <dbReference type="EMBL" id="KAJ3056737.1"/>
    </source>
</evidence>
<dbReference type="InterPro" id="IPR034215">
    <property type="entry name" value="RBM42_RRM"/>
</dbReference>
<dbReference type="AlphaFoldDB" id="A0AAD5SKJ1"/>
<sequence>MSYYTEDPNAAYYGQQYDQSYYGQDAYAAGGYNDGTHYDPNIYSADPQSTYTSTYSAQPTPAAAAPPTSYTSYGASSVSYAGPVLPSTSSHDATSASDGVPYPAGYTVTSEEGAAPYPEGYTPSAASAKVITIGAEERKAAAVAALPSVSGPNIVSGNYGTPGAAAAAAKEGKGKKKKNVVRAAGGEVWEDPTLAEWDDSDFRMFCGDLGNEVNDDLLLKAFSKYSSVQRARVVRDKRTSKSKGYGFVSFKDPNEFVKALREMNGKYVGNRPIKLRKSTWDERNADLRSLRKTVGGSVVKIKKT</sequence>
<accession>A0AAD5SKJ1</accession>
<dbReference type="EMBL" id="JADGJD010000022">
    <property type="protein sequence ID" value="KAJ3056737.1"/>
    <property type="molecule type" value="Genomic_DNA"/>
</dbReference>
<dbReference type="SMART" id="SM00360">
    <property type="entry name" value="RRM"/>
    <property type="match status" value="1"/>
</dbReference>
<name>A0AAD5SKJ1_9FUNG</name>
<dbReference type="PANTHER" id="PTHR47640:SF11">
    <property type="entry name" value="RNA-BINDING PROTEIN 42"/>
    <property type="match status" value="1"/>
</dbReference>
<evidence type="ECO:0000259" key="4">
    <source>
        <dbReference type="PROSITE" id="PS50102"/>
    </source>
</evidence>
<dbReference type="Proteomes" id="UP001212841">
    <property type="component" value="Unassembled WGS sequence"/>
</dbReference>
<feature type="region of interest" description="Disordered" evidence="3">
    <location>
        <begin position="39"/>
        <end position="68"/>
    </location>
</feature>
<gene>
    <name evidence="5" type="ORF">HK097_004598</name>
</gene>
<keyword evidence="1 2" id="KW-0694">RNA-binding</keyword>